<keyword evidence="1" id="KW-0004">4Fe-4S</keyword>
<dbReference type="SUPFAM" id="SSF46548">
    <property type="entry name" value="alpha-helical ferredoxin"/>
    <property type="match status" value="1"/>
</dbReference>
<protein>
    <submittedName>
        <fullName evidence="8">Glutamate synthase subunit beta</fullName>
    </submittedName>
</protein>
<gene>
    <name evidence="8" type="ORF">FJR45_05195</name>
</gene>
<dbReference type="PRINTS" id="PR00419">
    <property type="entry name" value="ADXRDTASE"/>
</dbReference>
<evidence type="ECO:0000256" key="3">
    <source>
        <dbReference type="ARBA" id="ARBA00023002"/>
    </source>
</evidence>
<dbReference type="GO" id="GO:0046872">
    <property type="term" value="F:metal ion binding"/>
    <property type="evidence" value="ECO:0007669"/>
    <property type="project" value="UniProtKB-KW"/>
</dbReference>
<dbReference type="Pfam" id="PF07992">
    <property type="entry name" value="Pyr_redox_2"/>
    <property type="match status" value="1"/>
</dbReference>
<dbReference type="InterPro" id="IPR023753">
    <property type="entry name" value="FAD/NAD-binding_dom"/>
</dbReference>
<dbReference type="Gene3D" id="1.10.1060.10">
    <property type="entry name" value="Alpha-helical ferredoxin"/>
    <property type="match status" value="1"/>
</dbReference>
<dbReference type="Proteomes" id="UP000593719">
    <property type="component" value="Chromosome"/>
</dbReference>
<dbReference type="NCBIfam" id="TIGR01318">
    <property type="entry name" value="gltD_gamma_fam"/>
    <property type="match status" value="1"/>
</dbReference>
<dbReference type="InterPro" id="IPR009051">
    <property type="entry name" value="Helical_ferredxn"/>
</dbReference>
<dbReference type="InterPro" id="IPR028261">
    <property type="entry name" value="DPD_II"/>
</dbReference>
<evidence type="ECO:0000313" key="8">
    <source>
        <dbReference type="EMBL" id="QOP43378.1"/>
    </source>
</evidence>
<dbReference type="PANTHER" id="PTHR42783:SF3">
    <property type="entry name" value="GLUTAMATE SYNTHASE [NADPH] SMALL CHAIN-RELATED"/>
    <property type="match status" value="1"/>
</dbReference>
<organism evidence="8 9">
    <name type="scientific">Sulfurimonas sediminis</name>
    <dbReference type="NCBI Taxonomy" id="2590020"/>
    <lineage>
        <taxon>Bacteria</taxon>
        <taxon>Pseudomonadati</taxon>
        <taxon>Campylobacterota</taxon>
        <taxon>Epsilonproteobacteria</taxon>
        <taxon>Campylobacterales</taxon>
        <taxon>Sulfurimonadaceae</taxon>
        <taxon>Sulfurimonas</taxon>
    </lineage>
</organism>
<dbReference type="Pfam" id="PF14691">
    <property type="entry name" value="Fer4_20"/>
    <property type="match status" value="1"/>
</dbReference>
<evidence type="ECO:0000256" key="1">
    <source>
        <dbReference type="ARBA" id="ARBA00022485"/>
    </source>
</evidence>
<name>A0A7M1B3V0_9BACT</name>
<evidence type="ECO:0000256" key="2">
    <source>
        <dbReference type="ARBA" id="ARBA00022723"/>
    </source>
</evidence>
<dbReference type="SUPFAM" id="SSF51971">
    <property type="entry name" value="Nucleotide-binding domain"/>
    <property type="match status" value="2"/>
</dbReference>
<sequence>MERKKQYLKIKKEIPKKREAQERKMDFHPTYHLFSHKEADAQSERCIKCPIDLLKDMSGEFSFCRTGCPLENKIPIWIEKVKQNDIKGAFEASNETSPFPEILGMVCPHDVLCQGGCTISKTESGSVTIGAIEVYLNEEAFKMGLKPDYGTNAVKSGKKVAIIGSGPAGMSCATFLLRGGVSVDMFEKSDRPGGLLTYGIPNFKIKKDVILRRFRWMQEAGMNLHLNTDIETPEQMKQLIDEYDAIFVGLGAPNSRGARMKNEDAHGVYHVMDILRHAQKMVFEDFYENILKDKRVVVIGGGDSAMDAVRTSVRMKAKSVTCAYRRDQANMPGSAKEVINAQEEGVIFEFYTAPKEVVVDEGRHVKGVICQRTALGEPGEDGRRRLEVVEDSDFVIDCDVIILALGFDNYEFPWYDDAEINTGKWGDIIVDENKRTSNKRIYAGGDAVRGADLAVTAAADGREAALSILRDFGISL</sequence>
<keyword evidence="3" id="KW-0560">Oxidoreductase</keyword>
<dbReference type="PANTHER" id="PTHR42783">
    <property type="entry name" value="GLUTAMATE SYNTHASE [NADPH] SMALL CHAIN"/>
    <property type="match status" value="1"/>
</dbReference>
<dbReference type="EMBL" id="CP041235">
    <property type="protein sequence ID" value="QOP43378.1"/>
    <property type="molecule type" value="Genomic_DNA"/>
</dbReference>
<accession>A0A7M1B3V0</accession>
<feature type="domain" description="Dihydroprymidine dehydrogenase" evidence="7">
    <location>
        <begin position="24"/>
        <end position="143"/>
    </location>
</feature>
<dbReference type="RefSeq" id="WP_193151665.1">
    <property type="nucleotide sequence ID" value="NZ_CP041235.1"/>
</dbReference>
<dbReference type="GO" id="GO:0051539">
    <property type="term" value="F:4 iron, 4 sulfur cluster binding"/>
    <property type="evidence" value="ECO:0007669"/>
    <property type="project" value="UniProtKB-KW"/>
</dbReference>
<evidence type="ECO:0000259" key="7">
    <source>
        <dbReference type="Pfam" id="PF14691"/>
    </source>
</evidence>
<dbReference type="Gene3D" id="3.50.50.60">
    <property type="entry name" value="FAD/NAD(P)-binding domain"/>
    <property type="match status" value="3"/>
</dbReference>
<evidence type="ECO:0000259" key="6">
    <source>
        <dbReference type="Pfam" id="PF07992"/>
    </source>
</evidence>
<dbReference type="GO" id="GO:0016491">
    <property type="term" value="F:oxidoreductase activity"/>
    <property type="evidence" value="ECO:0007669"/>
    <property type="project" value="UniProtKB-KW"/>
</dbReference>
<dbReference type="InterPro" id="IPR036188">
    <property type="entry name" value="FAD/NAD-bd_sf"/>
</dbReference>
<evidence type="ECO:0000256" key="5">
    <source>
        <dbReference type="ARBA" id="ARBA00023014"/>
    </source>
</evidence>
<feature type="domain" description="FAD/NAD(P)-binding" evidence="6">
    <location>
        <begin position="158"/>
        <end position="461"/>
    </location>
</feature>
<keyword evidence="5" id="KW-0411">Iron-sulfur</keyword>
<dbReference type="AlphaFoldDB" id="A0A7M1B3V0"/>
<evidence type="ECO:0000256" key="4">
    <source>
        <dbReference type="ARBA" id="ARBA00023004"/>
    </source>
</evidence>
<keyword evidence="4" id="KW-0408">Iron</keyword>
<keyword evidence="9" id="KW-1185">Reference proteome</keyword>
<proteinExistence type="predicted"/>
<dbReference type="KEGG" id="ssei:FJR45_05195"/>
<keyword evidence="2" id="KW-0479">Metal-binding</keyword>
<dbReference type="InterPro" id="IPR006006">
    <property type="entry name" value="GltD-like"/>
</dbReference>
<reference evidence="8 9" key="1">
    <citation type="submission" date="2019-06" db="EMBL/GenBank/DDBJ databases">
        <title>Sulfurimonas gotlandica sp. nov., a chemoautotrophic and psychrotolerant epsilonproteobacterium isolated from a pelagic redoxcline, and an emended description of the genus Sulfurimonas.</title>
        <authorList>
            <person name="Wang S."/>
            <person name="Jiang L."/>
            <person name="Shao Z."/>
        </authorList>
    </citation>
    <scope>NUCLEOTIDE SEQUENCE [LARGE SCALE GENOMIC DNA]</scope>
    <source>
        <strain evidence="8 9">S2-6</strain>
    </source>
</reference>
<evidence type="ECO:0000313" key="9">
    <source>
        <dbReference type="Proteomes" id="UP000593719"/>
    </source>
</evidence>